<gene>
    <name evidence="11" type="primary">kdpC</name>
    <name evidence="12" type="ORF">DDQ68_13140</name>
</gene>
<protein>
    <recommendedName>
        <fullName evidence="11">Potassium-transporting ATPase KdpC subunit</fullName>
    </recommendedName>
    <alternativeName>
        <fullName evidence="11">ATP phosphohydrolase [potassium-transporting] C chain</fullName>
    </alternativeName>
    <alternativeName>
        <fullName evidence="11">Potassium-binding and translocating subunit C</fullName>
    </alternativeName>
    <alternativeName>
        <fullName evidence="11">Potassium-translocating ATPase C chain</fullName>
    </alternativeName>
</protein>
<comment type="function">
    <text evidence="11">Part of the high-affinity ATP-driven potassium transport (or Kdp) system, which catalyzes the hydrolysis of ATP coupled with the electrogenic transport of potassium into the cytoplasm. This subunit acts as a catalytic chaperone that increases the ATP-binding affinity of the ATP-hydrolyzing subunit KdpB by the formation of a transient KdpB/KdpC/ATP ternary complex.</text>
</comment>
<proteinExistence type="inferred from homology"/>
<dbReference type="GO" id="GO:0005524">
    <property type="term" value="F:ATP binding"/>
    <property type="evidence" value="ECO:0007669"/>
    <property type="project" value="UniProtKB-UniRule"/>
</dbReference>
<evidence type="ECO:0000256" key="5">
    <source>
        <dbReference type="ARBA" id="ARBA00022741"/>
    </source>
</evidence>
<evidence type="ECO:0000256" key="1">
    <source>
        <dbReference type="ARBA" id="ARBA00022448"/>
    </source>
</evidence>
<keyword evidence="1 11" id="KW-0813">Transport</keyword>
<keyword evidence="3 11" id="KW-0633">Potassium transport</keyword>
<dbReference type="PIRSF" id="PIRSF001296">
    <property type="entry name" value="K_ATPase_KdpC"/>
    <property type="match status" value="1"/>
</dbReference>
<organism evidence="12 13">
    <name type="scientific">Hymenobacter nivis</name>
    <dbReference type="NCBI Taxonomy" id="1850093"/>
    <lineage>
        <taxon>Bacteria</taxon>
        <taxon>Pseudomonadati</taxon>
        <taxon>Bacteroidota</taxon>
        <taxon>Cytophagia</taxon>
        <taxon>Cytophagales</taxon>
        <taxon>Hymenobacteraceae</taxon>
        <taxon>Hymenobacter</taxon>
    </lineage>
</organism>
<dbReference type="Proteomes" id="UP000245999">
    <property type="component" value="Chromosome"/>
</dbReference>
<name>A0A2Z3GRG4_9BACT</name>
<keyword evidence="10 11" id="KW-0472">Membrane</keyword>
<evidence type="ECO:0000256" key="7">
    <source>
        <dbReference type="ARBA" id="ARBA00022958"/>
    </source>
</evidence>
<dbReference type="OrthoDB" id="9809491at2"/>
<evidence type="ECO:0000313" key="13">
    <source>
        <dbReference type="Proteomes" id="UP000245999"/>
    </source>
</evidence>
<dbReference type="EMBL" id="CP029145">
    <property type="protein sequence ID" value="AWM33645.1"/>
    <property type="molecule type" value="Genomic_DNA"/>
</dbReference>
<accession>A0A2Z3GRG4</accession>
<keyword evidence="13" id="KW-1185">Reference proteome</keyword>
<evidence type="ECO:0000256" key="6">
    <source>
        <dbReference type="ARBA" id="ARBA00022840"/>
    </source>
</evidence>
<comment type="subcellular location">
    <subcellularLocation>
        <location evidence="11">Cell membrane</location>
        <topology evidence="11">Single-pass membrane protein</topology>
    </subcellularLocation>
</comment>
<dbReference type="AlphaFoldDB" id="A0A2Z3GRG4"/>
<dbReference type="PANTHER" id="PTHR30042">
    <property type="entry name" value="POTASSIUM-TRANSPORTING ATPASE C CHAIN"/>
    <property type="match status" value="1"/>
</dbReference>
<comment type="subunit">
    <text evidence="11">The system is composed of three essential subunits: KdpA, KdpB and KdpC.</text>
</comment>
<keyword evidence="6 11" id="KW-0067">ATP-binding</keyword>
<dbReference type="KEGG" id="hnv:DDQ68_13140"/>
<sequence>MKNQLLPAIRFTALMLVLCCVLYPAIVWAVAQLAPGRGEGVQISRNGRVVGFANVGQKFDKPEYFNSRPSTVDYHADGSGASNKGPSNPEYLAQVKARLDTFLVRNPGVKAADVPAELLTASGSGLDPHLSPQGALVQVARVAAARRLAPARVQALVQQHVEPGLLGPDKVNVLELNLALDALAQPAGR</sequence>
<evidence type="ECO:0000313" key="12">
    <source>
        <dbReference type="EMBL" id="AWM33645.1"/>
    </source>
</evidence>
<dbReference type="NCBIfam" id="TIGR00681">
    <property type="entry name" value="kdpC"/>
    <property type="match status" value="1"/>
</dbReference>
<evidence type="ECO:0000256" key="11">
    <source>
        <dbReference type="HAMAP-Rule" id="MF_00276"/>
    </source>
</evidence>
<dbReference type="NCBIfam" id="NF001454">
    <property type="entry name" value="PRK00315.1"/>
    <property type="match status" value="1"/>
</dbReference>
<evidence type="ECO:0000256" key="10">
    <source>
        <dbReference type="ARBA" id="ARBA00023136"/>
    </source>
</evidence>
<keyword evidence="9 11" id="KW-0406">Ion transport</keyword>
<evidence type="ECO:0000256" key="3">
    <source>
        <dbReference type="ARBA" id="ARBA00022538"/>
    </source>
</evidence>
<keyword evidence="8 11" id="KW-1133">Transmembrane helix</keyword>
<keyword evidence="5 11" id="KW-0547">Nucleotide-binding</keyword>
<dbReference type="GO" id="GO:0005886">
    <property type="term" value="C:plasma membrane"/>
    <property type="evidence" value="ECO:0007669"/>
    <property type="project" value="UniProtKB-SubCell"/>
</dbReference>
<dbReference type="InterPro" id="IPR003820">
    <property type="entry name" value="KdpC"/>
</dbReference>
<dbReference type="Pfam" id="PF02669">
    <property type="entry name" value="KdpC"/>
    <property type="match status" value="1"/>
</dbReference>
<dbReference type="HAMAP" id="MF_00276">
    <property type="entry name" value="KdpC"/>
    <property type="match status" value="1"/>
</dbReference>
<evidence type="ECO:0000256" key="2">
    <source>
        <dbReference type="ARBA" id="ARBA00022475"/>
    </source>
</evidence>
<reference evidence="13" key="1">
    <citation type="submission" date="2018-04" db="EMBL/GenBank/DDBJ databases">
        <title>Complete genome of Antarctic heterotrophic bacterium Hymenobacter nivis.</title>
        <authorList>
            <person name="Terashima M."/>
        </authorList>
    </citation>
    <scope>NUCLEOTIDE SEQUENCE [LARGE SCALE GENOMIC DNA]</scope>
    <source>
        <strain evidence="13">NBRC 111535</strain>
    </source>
</reference>
<dbReference type="GO" id="GO:0008556">
    <property type="term" value="F:P-type potassium transmembrane transporter activity"/>
    <property type="evidence" value="ECO:0007669"/>
    <property type="project" value="InterPro"/>
</dbReference>
<keyword evidence="7 11" id="KW-0630">Potassium</keyword>
<keyword evidence="4 11" id="KW-0812">Transmembrane</keyword>
<evidence type="ECO:0000256" key="8">
    <source>
        <dbReference type="ARBA" id="ARBA00022989"/>
    </source>
</evidence>
<dbReference type="RefSeq" id="WP_109656699.1">
    <property type="nucleotide sequence ID" value="NZ_CP029145.1"/>
</dbReference>
<keyword evidence="2 11" id="KW-1003">Cell membrane</keyword>
<dbReference type="PANTHER" id="PTHR30042:SF2">
    <property type="entry name" value="POTASSIUM-TRANSPORTING ATPASE KDPC SUBUNIT"/>
    <property type="match status" value="1"/>
</dbReference>
<evidence type="ECO:0000256" key="9">
    <source>
        <dbReference type="ARBA" id="ARBA00023065"/>
    </source>
</evidence>
<comment type="similarity">
    <text evidence="11">Belongs to the KdpC family.</text>
</comment>
<evidence type="ECO:0000256" key="4">
    <source>
        <dbReference type="ARBA" id="ARBA00022692"/>
    </source>
</evidence>